<accession>A0A7M2X3Z2</accession>
<dbReference type="NCBIfam" id="TIGR00092">
    <property type="entry name" value="redox-regulated ATPase YchF"/>
    <property type="match status" value="1"/>
</dbReference>
<dbReference type="KEGG" id="hbs:IPV69_20375"/>
<keyword evidence="8" id="KW-1185">Reference proteome</keyword>
<dbReference type="RefSeq" id="WP_390884423.1">
    <property type="nucleotide sequence ID" value="NZ_CP063458.1"/>
</dbReference>
<dbReference type="InterPro" id="IPR004396">
    <property type="entry name" value="ATPase_YchF/OLA1"/>
</dbReference>
<keyword evidence="2 5" id="KW-0547">Nucleotide-binding</keyword>
<dbReference type="EMBL" id="CP063458">
    <property type="protein sequence ID" value="QOV92486.1"/>
    <property type="molecule type" value="Genomic_DNA"/>
</dbReference>
<organism evidence="7 8">
    <name type="scientific">Humisphaera borealis</name>
    <dbReference type="NCBI Taxonomy" id="2807512"/>
    <lineage>
        <taxon>Bacteria</taxon>
        <taxon>Pseudomonadati</taxon>
        <taxon>Planctomycetota</taxon>
        <taxon>Phycisphaerae</taxon>
        <taxon>Tepidisphaerales</taxon>
        <taxon>Tepidisphaeraceae</taxon>
        <taxon>Humisphaera</taxon>
    </lineage>
</organism>
<evidence type="ECO:0000313" key="7">
    <source>
        <dbReference type="EMBL" id="QOV92486.1"/>
    </source>
</evidence>
<dbReference type="AlphaFoldDB" id="A0A7M2X3Z2"/>
<keyword evidence="1" id="KW-0479">Metal-binding</keyword>
<dbReference type="PANTHER" id="PTHR23305:SF18">
    <property type="entry name" value="OBG-TYPE G DOMAIN-CONTAINING PROTEIN"/>
    <property type="match status" value="1"/>
</dbReference>
<comment type="similarity">
    <text evidence="5">Belongs to the TRAFAC class OBG-HflX-like GTPase superfamily. OBG GTPase family. YchF/OLA1 subfamily.</text>
</comment>
<dbReference type="SUPFAM" id="SSF81271">
    <property type="entry name" value="TGS-like"/>
    <property type="match status" value="1"/>
</dbReference>
<dbReference type="FunFam" id="1.10.150.300:FF:000001">
    <property type="entry name" value="Ribosome-binding ATPase YchF"/>
    <property type="match status" value="1"/>
</dbReference>
<dbReference type="Gene3D" id="3.10.20.30">
    <property type="match status" value="1"/>
</dbReference>
<dbReference type="InterPro" id="IPR027417">
    <property type="entry name" value="P-loop_NTPase"/>
</dbReference>
<evidence type="ECO:0000256" key="1">
    <source>
        <dbReference type="ARBA" id="ARBA00022723"/>
    </source>
</evidence>
<evidence type="ECO:0000256" key="3">
    <source>
        <dbReference type="ARBA" id="ARBA00022840"/>
    </source>
</evidence>
<keyword evidence="3 5" id="KW-0067">ATP-binding</keyword>
<dbReference type="PROSITE" id="PS51710">
    <property type="entry name" value="G_OBG"/>
    <property type="match status" value="1"/>
</dbReference>
<evidence type="ECO:0000256" key="5">
    <source>
        <dbReference type="HAMAP-Rule" id="MF_00944"/>
    </source>
</evidence>
<dbReference type="Gene3D" id="3.40.50.300">
    <property type="entry name" value="P-loop containing nucleotide triphosphate hydrolases"/>
    <property type="match status" value="1"/>
</dbReference>
<proteinExistence type="inferred from homology"/>
<dbReference type="Gene3D" id="1.10.150.300">
    <property type="entry name" value="TGS-like domain"/>
    <property type="match status" value="1"/>
</dbReference>
<dbReference type="Pfam" id="PF06071">
    <property type="entry name" value="YchF-GTPase_C"/>
    <property type="match status" value="1"/>
</dbReference>
<dbReference type="CDD" id="cd01900">
    <property type="entry name" value="YchF"/>
    <property type="match status" value="1"/>
</dbReference>
<gene>
    <name evidence="5 7" type="primary">ychF</name>
    <name evidence="7" type="ORF">IPV69_20375</name>
</gene>
<sequence length="366" mass="39356">MEVGIVGLPNVGKSTIFNALTAAGALAANYPFATIEPNVGVVDVPDPRLKVIHGFIKTDKVIPAALRVVDIAGIVKGASTGEGLGNKFLSHIREVDAILHVVRCFVNEDIMHVDGKVDPIGDIETIDTELALADMETVGSALDRAERTARSGDKESIARAEVLKKCKAPLEAGLPVRSLDLNADERKLVRSLGLITAKKVLYVANVDEADMHGTGPLVQVVRDRAAKEGGTVVPVCGKLESELAELGGDDQKEMLQSMGLEEPALATLAREAYKLLGYHSYFTAGEIEIRAWDIPVGWTAPQAAGRIHGDLEKSFIKAEVYTVEDLVKHKTEKAIKEAGRLRLEGKEYIMKDGDIVHFQAGLAGKK</sequence>
<dbReference type="InterPro" id="IPR006073">
    <property type="entry name" value="GTP-bd"/>
</dbReference>
<dbReference type="InterPro" id="IPR041706">
    <property type="entry name" value="YchF_N"/>
</dbReference>
<dbReference type="PRINTS" id="PR00326">
    <property type="entry name" value="GTP1OBG"/>
</dbReference>
<dbReference type="InterPro" id="IPR031167">
    <property type="entry name" value="G_OBG"/>
</dbReference>
<name>A0A7M2X3Z2_9BACT</name>
<dbReference type="InterPro" id="IPR023192">
    <property type="entry name" value="TGS-like_dom_sf"/>
</dbReference>
<reference evidence="7 8" key="1">
    <citation type="submission" date="2020-10" db="EMBL/GenBank/DDBJ databases">
        <title>Wide distribution of Phycisphaera-like planctomycetes from WD2101 soil group in peatlands and genome analysis of the first cultivated representative.</title>
        <authorList>
            <person name="Dedysh S.N."/>
            <person name="Beletsky A.V."/>
            <person name="Ivanova A."/>
            <person name="Kulichevskaya I.S."/>
            <person name="Suzina N.E."/>
            <person name="Philippov D.A."/>
            <person name="Rakitin A.L."/>
            <person name="Mardanov A.V."/>
            <person name="Ravin N.V."/>
        </authorList>
    </citation>
    <scope>NUCLEOTIDE SEQUENCE [LARGE SCALE GENOMIC DNA]</scope>
    <source>
        <strain evidence="7 8">M1803</strain>
    </source>
</reference>
<evidence type="ECO:0000313" key="8">
    <source>
        <dbReference type="Proteomes" id="UP000593765"/>
    </source>
</evidence>
<dbReference type="GO" id="GO:0046872">
    <property type="term" value="F:metal ion binding"/>
    <property type="evidence" value="ECO:0007669"/>
    <property type="project" value="UniProtKB-KW"/>
</dbReference>
<dbReference type="InterPro" id="IPR012676">
    <property type="entry name" value="TGS-like"/>
</dbReference>
<dbReference type="Proteomes" id="UP000593765">
    <property type="component" value="Chromosome"/>
</dbReference>
<dbReference type="PANTHER" id="PTHR23305">
    <property type="entry name" value="OBG GTPASE FAMILY"/>
    <property type="match status" value="1"/>
</dbReference>
<dbReference type="SUPFAM" id="SSF52540">
    <property type="entry name" value="P-loop containing nucleoside triphosphate hydrolases"/>
    <property type="match status" value="1"/>
</dbReference>
<dbReference type="InterPro" id="IPR013029">
    <property type="entry name" value="YchF_C"/>
</dbReference>
<dbReference type="FunFam" id="3.10.20.30:FF:000001">
    <property type="entry name" value="Ribosome-binding ATPase YchF"/>
    <property type="match status" value="1"/>
</dbReference>
<feature type="domain" description="OBG-type G" evidence="6">
    <location>
        <begin position="1"/>
        <end position="255"/>
    </location>
</feature>
<dbReference type="InterPro" id="IPR012675">
    <property type="entry name" value="Beta-grasp_dom_sf"/>
</dbReference>
<feature type="binding site" evidence="5">
    <location>
        <begin position="10"/>
        <end position="15"/>
    </location>
    <ligand>
        <name>ATP</name>
        <dbReference type="ChEBI" id="CHEBI:30616"/>
    </ligand>
</feature>
<evidence type="ECO:0000256" key="2">
    <source>
        <dbReference type="ARBA" id="ARBA00022741"/>
    </source>
</evidence>
<evidence type="ECO:0000256" key="4">
    <source>
        <dbReference type="ARBA" id="ARBA00022842"/>
    </source>
</evidence>
<dbReference type="GO" id="GO:0043023">
    <property type="term" value="F:ribosomal large subunit binding"/>
    <property type="evidence" value="ECO:0007669"/>
    <property type="project" value="UniProtKB-UniRule"/>
</dbReference>
<dbReference type="PIRSF" id="PIRSF006641">
    <property type="entry name" value="CHP00092"/>
    <property type="match status" value="1"/>
</dbReference>
<dbReference type="HAMAP" id="MF_00944">
    <property type="entry name" value="YchF_OLA1_ATPase"/>
    <property type="match status" value="1"/>
</dbReference>
<dbReference type="Pfam" id="PF01926">
    <property type="entry name" value="MMR_HSR1"/>
    <property type="match status" value="1"/>
</dbReference>
<keyword evidence="4" id="KW-0460">Magnesium</keyword>
<dbReference type="GO" id="GO:0016887">
    <property type="term" value="F:ATP hydrolysis activity"/>
    <property type="evidence" value="ECO:0007669"/>
    <property type="project" value="UniProtKB-UniRule"/>
</dbReference>
<comment type="function">
    <text evidence="5">ATPase that binds to both the 70S ribosome and the 50S ribosomal subunit in a nucleotide-independent manner.</text>
</comment>
<dbReference type="GO" id="GO:0005737">
    <property type="term" value="C:cytoplasm"/>
    <property type="evidence" value="ECO:0007669"/>
    <property type="project" value="TreeGrafter"/>
</dbReference>
<protein>
    <recommendedName>
        <fullName evidence="5">Ribosome-binding ATPase YchF</fullName>
    </recommendedName>
</protein>
<evidence type="ECO:0000259" key="6">
    <source>
        <dbReference type="PROSITE" id="PS51710"/>
    </source>
</evidence>
<dbReference type="GO" id="GO:0005525">
    <property type="term" value="F:GTP binding"/>
    <property type="evidence" value="ECO:0007669"/>
    <property type="project" value="InterPro"/>
</dbReference>
<dbReference type="GO" id="GO:0005524">
    <property type="term" value="F:ATP binding"/>
    <property type="evidence" value="ECO:0007669"/>
    <property type="project" value="UniProtKB-UniRule"/>
</dbReference>